<comment type="similarity">
    <text evidence="2 3">Belongs to the DegT/DnrJ/EryC1 family.</text>
</comment>
<accession>A0ABU9E7L8</accession>
<sequence length="376" mass="40156">MTDPPGVPLLDLTEQYHTLAPELDAAVARVVRSQRFVLGPEVDAFEAEFASYVGAPHAVGVASGTDALLLPLLALDPSPGDEVIVPAFTFFATAGAVWNAGFKPVFCDVDPRTFNVTVDTLEAVRTPRTRAAIPVHLFGQMAPMDEILAWAERAGITVIEDAAQSVGARMQTAAGPVMAGAAAPVSAFSFFPTKNLGAFGDAGMVTALDGEIAERVGKLRVHGGRQMYHHEMVGTNSRLDALQAAVLRVKLGHLDGWSEARRANAARYDEALGEVAEVLLPTVAPGHHHVYNQYTIRCRRRDELRAALAEQGIGSGVYYPVPLHLQECFSSLGGRRGRLPAAEQLCGEVLSLPIFPELGGDRLDRVAEAIQGFFGA</sequence>
<dbReference type="SUPFAM" id="SSF53383">
    <property type="entry name" value="PLP-dependent transferases"/>
    <property type="match status" value="1"/>
</dbReference>
<dbReference type="GO" id="GO:0008483">
    <property type="term" value="F:transaminase activity"/>
    <property type="evidence" value="ECO:0007669"/>
    <property type="project" value="UniProtKB-KW"/>
</dbReference>
<dbReference type="Proteomes" id="UP001484239">
    <property type="component" value="Unassembled WGS sequence"/>
</dbReference>
<dbReference type="InterPro" id="IPR000653">
    <property type="entry name" value="DegT/StrS_aminotransferase"/>
</dbReference>
<dbReference type="EMBL" id="JBBHLI010000003">
    <property type="protein sequence ID" value="MEK9500664.1"/>
    <property type="molecule type" value="Genomic_DNA"/>
</dbReference>
<evidence type="ECO:0000256" key="1">
    <source>
        <dbReference type="ARBA" id="ARBA00022898"/>
    </source>
</evidence>
<dbReference type="PANTHER" id="PTHR30244">
    <property type="entry name" value="TRANSAMINASE"/>
    <property type="match status" value="1"/>
</dbReference>
<dbReference type="PANTHER" id="PTHR30244:SF36">
    <property type="entry name" value="3-OXO-GLUCOSE-6-PHOSPHATE:GLUTAMATE AMINOTRANSFERASE"/>
    <property type="match status" value="1"/>
</dbReference>
<evidence type="ECO:0000256" key="2">
    <source>
        <dbReference type="ARBA" id="ARBA00037999"/>
    </source>
</evidence>
<keyword evidence="5" id="KW-1185">Reference proteome</keyword>
<gene>
    <name evidence="4" type="ORF">WI372_06715</name>
</gene>
<organism evidence="4 5">
    <name type="scientific">Gaopeijia maritima</name>
    <dbReference type="NCBI Taxonomy" id="3119007"/>
    <lineage>
        <taxon>Bacteria</taxon>
        <taxon>Pseudomonadati</taxon>
        <taxon>Gemmatimonadota</taxon>
        <taxon>Longimicrobiia</taxon>
        <taxon>Gaopeijiales</taxon>
        <taxon>Gaopeijiaceae</taxon>
        <taxon>Gaopeijia</taxon>
    </lineage>
</organism>
<name>A0ABU9E7L8_9BACT</name>
<dbReference type="Gene3D" id="3.40.640.10">
    <property type="entry name" value="Type I PLP-dependent aspartate aminotransferase-like (Major domain)"/>
    <property type="match status" value="1"/>
</dbReference>
<dbReference type="PIRSF" id="PIRSF000390">
    <property type="entry name" value="PLP_StrS"/>
    <property type="match status" value="1"/>
</dbReference>
<comment type="caution">
    <text evidence="4">The sequence shown here is derived from an EMBL/GenBank/DDBJ whole genome shotgun (WGS) entry which is preliminary data.</text>
</comment>
<dbReference type="CDD" id="cd00616">
    <property type="entry name" value="AHBA_syn"/>
    <property type="match status" value="1"/>
</dbReference>
<dbReference type="InterPro" id="IPR015424">
    <property type="entry name" value="PyrdxlP-dep_Trfase"/>
</dbReference>
<reference evidence="4 5" key="1">
    <citation type="submission" date="2024-02" db="EMBL/GenBank/DDBJ databases">
        <title>A novel Gemmatimonadota bacterium.</title>
        <authorList>
            <person name="Du Z.-J."/>
            <person name="Ye Y.-Q."/>
        </authorList>
    </citation>
    <scope>NUCLEOTIDE SEQUENCE [LARGE SCALE GENOMIC DNA]</scope>
    <source>
        <strain evidence="4 5">DH-20</strain>
    </source>
</reference>
<evidence type="ECO:0000313" key="4">
    <source>
        <dbReference type="EMBL" id="MEK9500664.1"/>
    </source>
</evidence>
<dbReference type="InterPro" id="IPR015422">
    <property type="entry name" value="PyrdxlP-dep_Trfase_small"/>
</dbReference>
<protein>
    <submittedName>
        <fullName evidence="4">DegT/DnrJ/EryC1/StrS family aminotransferase</fullName>
        <ecNumber evidence="4">2.6.1.-</ecNumber>
    </submittedName>
</protein>
<keyword evidence="4" id="KW-0032">Aminotransferase</keyword>
<keyword evidence="4" id="KW-0808">Transferase</keyword>
<evidence type="ECO:0000256" key="3">
    <source>
        <dbReference type="RuleBase" id="RU004508"/>
    </source>
</evidence>
<dbReference type="Pfam" id="PF01041">
    <property type="entry name" value="DegT_DnrJ_EryC1"/>
    <property type="match status" value="1"/>
</dbReference>
<keyword evidence="1 3" id="KW-0663">Pyridoxal phosphate</keyword>
<dbReference type="InterPro" id="IPR015421">
    <property type="entry name" value="PyrdxlP-dep_Trfase_major"/>
</dbReference>
<dbReference type="Gene3D" id="3.90.1150.10">
    <property type="entry name" value="Aspartate Aminotransferase, domain 1"/>
    <property type="match status" value="1"/>
</dbReference>
<proteinExistence type="inferred from homology"/>
<dbReference type="EC" id="2.6.1.-" evidence="4"/>
<evidence type="ECO:0000313" key="5">
    <source>
        <dbReference type="Proteomes" id="UP001484239"/>
    </source>
</evidence>